<reference evidence="11" key="1">
    <citation type="submission" date="2022-01" db="EMBL/GenBank/DDBJ databases">
        <authorList>
            <person name="King R."/>
        </authorList>
    </citation>
    <scope>NUCLEOTIDE SEQUENCE</scope>
</reference>
<dbReference type="InterPro" id="IPR001752">
    <property type="entry name" value="Kinesin_motor_dom"/>
</dbReference>
<evidence type="ECO:0000256" key="4">
    <source>
        <dbReference type="ARBA" id="ARBA00022840"/>
    </source>
</evidence>
<dbReference type="GO" id="GO:0051231">
    <property type="term" value="P:spindle elongation"/>
    <property type="evidence" value="ECO:0007669"/>
    <property type="project" value="TreeGrafter"/>
</dbReference>
<name>A0A9N9RMP3_9DIPT</name>
<dbReference type="InterPro" id="IPR027640">
    <property type="entry name" value="Kinesin-like_fam"/>
</dbReference>
<dbReference type="PRINTS" id="PR00380">
    <property type="entry name" value="KINESINHEAVY"/>
</dbReference>
<feature type="compositionally biased region" description="Polar residues" evidence="9">
    <location>
        <begin position="1020"/>
        <end position="1029"/>
    </location>
</feature>
<sequence>MSTDCVHVAVRVRPFVDSERSRGCVQILKKVSSEPQITITGDSNSKSQDTYTFNNVFMPEISQHIVYDECVKPILPKLFDGYNVTILAYGQTGSGKTYTMGTVFDGDWENTRVGIIPRALRDIFKTVRTMEDSSTISITCSFMELYREVLYDLLTDRSRDQSVCEIREDGSKGIIINGLCEIPANDEDKATNCLMTGGSKRTVGATAMNDASSRSHAIFVVNVKAVRLDGTGSTTAKFTLVDLAGSERSKKTKATGTRFKEGVKINQGLLALGNVISALGGGTASSNGYISYRDSKLTRLLQDSLGGNSVTLMVACVSPADYNIEETLSTLRYADRAKKIKNKPIKNENSDQAEIQKLKQTIQDLRLQLLDRNPNVGGEDNEVSCIKLQTKDKEISDLRSKLSTIINTLNELSALHILDESFINDIVTEFEKLCALLFTTCSAEFAMPDTKIFDQLKVQANIIEELIKKYKQQLKEASEENKLAIQINDEVDSEKYMEFTNNQIEMYSKISALEREMKIKQELLDRKFQNTPLLVDSEADKTMIEYSSKIETLEKEINDLKTANISSAVRRDHNATKVNMDRKHKLEKMEKELAEIRKKCVALEKTKKMAEQDKKRCEDLKREIQEMKTARVQLIRQQRNESDTYKRYIANRDKEINCLKEKEKKVQNEMKRMERLHEKQQSVLKRKFEEAKAINKRLQDAVDTSRRNQKSRMEKAIEKTDVVQNYIDHELIVLISTVDAKNAMQSLMNDRGMLLERLQNLKSTVNKSDAIEKEIVQLEEDLEMRNAQITDMRAKLMETDMDAKIKSIPENFTTVPELRIAMTYILRALLDSREDFITNKTKAEDLKAAYDASEDRIEQLLEEKSEMLTLFEEEKNQMERDFEQKITYLCQKQNGNLNKEDEDKCFASLAEQLTTKIEESVTLKLRIEDLENQLSNVEKNAEKKKNKKIKLPQTPDGTFVIESNSDESSDDEEFDFNDSFKDPEWKKTPKHKRSTRSTTTLLKESLVNRMDGTNMLIDISKTSDTSQGGTKRKSGGNVKCSCKGSCATKLCGCKKTGLFCSDNCKCSDACVNTENTSKESADENQPKSKKQRESEEHEITPEKNRTKVDFNNITTPYYPYQSKKRRPLLPVE</sequence>
<dbReference type="Pfam" id="PF00225">
    <property type="entry name" value="Kinesin"/>
    <property type="match status" value="1"/>
</dbReference>
<dbReference type="InterPro" id="IPR036961">
    <property type="entry name" value="Kinesin_motor_dom_sf"/>
</dbReference>
<organism evidence="11 12">
    <name type="scientific">Chironomus riparius</name>
    <dbReference type="NCBI Taxonomy" id="315576"/>
    <lineage>
        <taxon>Eukaryota</taxon>
        <taxon>Metazoa</taxon>
        <taxon>Ecdysozoa</taxon>
        <taxon>Arthropoda</taxon>
        <taxon>Hexapoda</taxon>
        <taxon>Insecta</taxon>
        <taxon>Pterygota</taxon>
        <taxon>Neoptera</taxon>
        <taxon>Endopterygota</taxon>
        <taxon>Diptera</taxon>
        <taxon>Nematocera</taxon>
        <taxon>Chironomoidea</taxon>
        <taxon>Chironomidae</taxon>
        <taxon>Chironominae</taxon>
        <taxon>Chironomus</taxon>
    </lineage>
</organism>
<keyword evidence="6" id="KW-0206">Cytoskeleton</keyword>
<feature type="compositionally biased region" description="Basic and acidic residues" evidence="9">
    <location>
        <begin position="1077"/>
        <end position="1108"/>
    </location>
</feature>
<dbReference type="PANTHER" id="PTHR47969:SF15">
    <property type="entry name" value="CHROMOSOME-ASSOCIATED KINESIN KIF4A-RELATED"/>
    <property type="match status" value="1"/>
</dbReference>
<evidence type="ECO:0000256" key="9">
    <source>
        <dbReference type="SAM" id="MobiDB-lite"/>
    </source>
</evidence>
<gene>
    <name evidence="11" type="ORF">CHIRRI_LOCUS2517</name>
</gene>
<keyword evidence="3 7" id="KW-0547">Nucleotide-binding</keyword>
<comment type="similarity">
    <text evidence="7">Belongs to the TRAFAC class myosin-kinesin ATPase superfamily. Kinesin family.</text>
</comment>
<evidence type="ECO:0000256" key="6">
    <source>
        <dbReference type="ARBA" id="ARBA00023212"/>
    </source>
</evidence>
<dbReference type="InterPro" id="IPR027417">
    <property type="entry name" value="P-loop_NTPase"/>
</dbReference>
<dbReference type="GO" id="GO:0005875">
    <property type="term" value="C:microtubule associated complex"/>
    <property type="evidence" value="ECO:0007669"/>
    <property type="project" value="TreeGrafter"/>
</dbReference>
<dbReference type="GO" id="GO:0003777">
    <property type="term" value="F:microtubule motor activity"/>
    <property type="evidence" value="ECO:0007669"/>
    <property type="project" value="InterPro"/>
</dbReference>
<evidence type="ECO:0000313" key="11">
    <source>
        <dbReference type="EMBL" id="CAG9799552.1"/>
    </source>
</evidence>
<comment type="subcellular location">
    <subcellularLocation>
        <location evidence="1">Cytoplasm</location>
        <location evidence="1">Cytoskeleton</location>
    </subcellularLocation>
</comment>
<feature type="compositionally biased region" description="Basic residues" evidence="9">
    <location>
        <begin position="1122"/>
        <end position="1132"/>
    </location>
</feature>
<feature type="coiled-coil region" evidence="8">
    <location>
        <begin position="761"/>
        <end position="795"/>
    </location>
</feature>
<dbReference type="Pfam" id="PF25764">
    <property type="entry name" value="KIF21A_4th"/>
    <property type="match status" value="1"/>
</dbReference>
<feature type="region of interest" description="Disordered" evidence="9">
    <location>
        <begin position="1020"/>
        <end position="1039"/>
    </location>
</feature>
<evidence type="ECO:0000313" key="12">
    <source>
        <dbReference type="Proteomes" id="UP001153620"/>
    </source>
</evidence>
<dbReference type="GO" id="GO:0005524">
    <property type="term" value="F:ATP binding"/>
    <property type="evidence" value="ECO:0007669"/>
    <property type="project" value="UniProtKB-UniRule"/>
</dbReference>
<keyword evidence="2" id="KW-0963">Cytoplasm</keyword>
<dbReference type="PANTHER" id="PTHR47969">
    <property type="entry name" value="CHROMOSOME-ASSOCIATED KINESIN KIF4A-RELATED"/>
    <property type="match status" value="1"/>
</dbReference>
<dbReference type="SMART" id="SM00129">
    <property type="entry name" value="KISc"/>
    <property type="match status" value="1"/>
</dbReference>
<evidence type="ECO:0000256" key="1">
    <source>
        <dbReference type="ARBA" id="ARBA00004245"/>
    </source>
</evidence>
<evidence type="ECO:0000256" key="5">
    <source>
        <dbReference type="ARBA" id="ARBA00023054"/>
    </source>
</evidence>
<evidence type="ECO:0000259" key="10">
    <source>
        <dbReference type="PROSITE" id="PS50067"/>
    </source>
</evidence>
<dbReference type="GO" id="GO:0008017">
    <property type="term" value="F:microtubule binding"/>
    <property type="evidence" value="ECO:0007669"/>
    <property type="project" value="InterPro"/>
</dbReference>
<evidence type="ECO:0000256" key="7">
    <source>
        <dbReference type="PROSITE-ProRule" id="PRU00283"/>
    </source>
</evidence>
<dbReference type="GO" id="GO:0007052">
    <property type="term" value="P:mitotic spindle organization"/>
    <property type="evidence" value="ECO:0007669"/>
    <property type="project" value="TreeGrafter"/>
</dbReference>
<keyword evidence="5 8" id="KW-0175">Coiled coil</keyword>
<dbReference type="EMBL" id="OU895877">
    <property type="protein sequence ID" value="CAG9799552.1"/>
    <property type="molecule type" value="Genomic_DNA"/>
</dbReference>
<feature type="binding site" evidence="7">
    <location>
        <begin position="90"/>
        <end position="97"/>
    </location>
    <ligand>
        <name>ATP</name>
        <dbReference type="ChEBI" id="CHEBI:30616"/>
    </ligand>
</feature>
<accession>A0A9N9RMP3</accession>
<dbReference type="GO" id="GO:0007018">
    <property type="term" value="P:microtubule-based movement"/>
    <property type="evidence" value="ECO:0007669"/>
    <property type="project" value="InterPro"/>
</dbReference>
<dbReference type="Gene3D" id="3.40.850.10">
    <property type="entry name" value="Kinesin motor domain"/>
    <property type="match status" value="1"/>
</dbReference>
<dbReference type="InterPro" id="IPR033467">
    <property type="entry name" value="Tesmin/TSO1-like_CXC"/>
</dbReference>
<reference evidence="11" key="2">
    <citation type="submission" date="2022-10" db="EMBL/GenBank/DDBJ databases">
        <authorList>
            <consortium name="ENA_rothamsted_submissions"/>
            <consortium name="culmorum"/>
            <person name="King R."/>
        </authorList>
    </citation>
    <scope>NUCLEOTIDE SEQUENCE</scope>
</reference>
<dbReference type="Proteomes" id="UP001153620">
    <property type="component" value="Chromosome 1"/>
</dbReference>
<dbReference type="OrthoDB" id="3176171at2759"/>
<dbReference type="AlphaFoldDB" id="A0A9N9RMP3"/>
<dbReference type="SMART" id="SM01114">
    <property type="entry name" value="CXC"/>
    <property type="match status" value="1"/>
</dbReference>
<evidence type="ECO:0000256" key="2">
    <source>
        <dbReference type="ARBA" id="ARBA00022490"/>
    </source>
</evidence>
<feature type="compositionally biased region" description="Basic and acidic residues" evidence="9">
    <location>
        <begin position="978"/>
        <end position="987"/>
    </location>
</feature>
<proteinExistence type="inferred from homology"/>
<keyword evidence="4 7" id="KW-0067">ATP-binding</keyword>
<dbReference type="InterPro" id="IPR019821">
    <property type="entry name" value="Kinesin_motor_CS"/>
</dbReference>
<dbReference type="PROSITE" id="PS50067">
    <property type="entry name" value="KINESIN_MOTOR_2"/>
    <property type="match status" value="1"/>
</dbReference>
<feature type="compositionally biased region" description="Acidic residues" evidence="9">
    <location>
        <begin position="964"/>
        <end position="976"/>
    </location>
</feature>
<keyword evidence="7" id="KW-0505">Motor protein</keyword>
<protein>
    <recommendedName>
        <fullName evidence="10">Kinesin motor domain-containing protein</fullName>
    </recommendedName>
</protein>
<feature type="domain" description="Kinesin motor" evidence="10">
    <location>
        <begin position="5"/>
        <end position="340"/>
    </location>
</feature>
<dbReference type="SUPFAM" id="SSF52540">
    <property type="entry name" value="P-loop containing nucleoside triphosphate hydrolases"/>
    <property type="match status" value="1"/>
</dbReference>
<evidence type="ECO:0000256" key="3">
    <source>
        <dbReference type="ARBA" id="ARBA00022741"/>
    </source>
</evidence>
<keyword evidence="12" id="KW-1185">Reference proteome</keyword>
<dbReference type="PROSITE" id="PS00411">
    <property type="entry name" value="KINESIN_MOTOR_1"/>
    <property type="match status" value="1"/>
</dbReference>
<feature type="coiled-coil region" evidence="8">
    <location>
        <begin position="843"/>
        <end position="881"/>
    </location>
</feature>
<feature type="coiled-coil region" evidence="8">
    <location>
        <begin position="453"/>
        <end position="708"/>
    </location>
</feature>
<feature type="region of interest" description="Disordered" evidence="9">
    <location>
        <begin position="1077"/>
        <end position="1132"/>
    </location>
</feature>
<feature type="region of interest" description="Disordered" evidence="9">
    <location>
        <begin position="940"/>
        <end position="1000"/>
    </location>
</feature>
<evidence type="ECO:0000256" key="8">
    <source>
        <dbReference type="SAM" id="Coils"/>
    </source>
</evidence>